<keyword evidence="9" id="KW-0223">Dioxygenase</keyword>
<protein>
    <submittedName>
        <fullName evidence="15">Peroxidase family protein</fullName>
    </submittedName>
</protein>
<keyword evidence="2" id="KW-0444">Lipid biosynthesis</keyword>
<dbReference type="SUPFAM" id="SSF48113">
    <property type="entry name" value="Heme-dependent peroxidases"/>
    <property type="match status" value="1"/>
</dbReference>
<dbReference type="InterPro" id="IPR037120">
    <property type="entry name" value="Haem_peroxidase_sf_animal"/>
</dbReference>
<evidence type="ECO:0000256" key="10">
    <source>
        <dbReference type="ARBA" id="ARBA00023002"/>
    </source>
</evidence>
<keyword evidence="8" id="KW-0276">Fatty acid metabolism</keyword>
<keyword evidence="11" id="KW-0408">Iron</keyword>
<dbReference type="InterPro" id="IPR050783">
    <property type="entry name" value="Oxylipin_biosynth_metab"/>
</dbReference>
<evidence type="ECO:0000256" key="6">
    <source>
        <dbReference type="ARBA" id="ARBA00022767"/>
    </source>
</evidence>
<evidence type="ECO:0000256" key="3">
    <source>
        <dbReference type="ARBA" id="ARBA00022559"/>
    </source>
</evidence>
<dbReference type="RefSeq" id="WP_330507428.1">
    <property type="nucleotide sequence ID" value="NZ_JAZDUE010000031.1"/>
</dbReference>
<evidence type="ECO:0000256" key="1">
    <source>
        <dbReference type="ARBA" id="ARBA00001913"/>
    </source>
</evidence>
<keyword evidence="16" id="KW-1185">Reference proteome</keyword>
<evidence type="ECO:0000256" key="7">
    <source>
        <dbReference type="ARBA" id="ARBA00022821"/>
    </source>
</evidence>
<evidence type="ECO:0000256" key="4">
    <source>
        <dbReference type="ARBA" id="ARBA00022617"/>
    </source>
</evidence>
<keyword evidence="7" id="KW-0611">Plant defense</keyword>
<keyword evidence="3 15" id="KW-0575">Peroxidase</keyword>
<name>A0ABU7N0Q2_9ACTN</name>
<dbReference type="Gene3D" id="1.10.640.10">
    <property type="entry name" value="Haem peroxidase domain superfamily, animal type"/>
    <property type="match status" value="1"/>
</dbReference>
<proteinExistence type="predicted"/>
<evidence type="ECO:0000256" key="14">
    <source>
        <dbReference type="SAM" id="MobiDB-lite"/>
    </source>
</evidence>
<evidence type="ECO:0000256" key="12">
    <source>
        <dbReference type="ARBA" id="ARBA00023098"/>
    </source>
</evidence>
<gene>
    <name evidence="15" type="ORF">V1Y59_23345</name>
</gene>
<dbReference type="PROSITE" id="PS50292">
    <property type="entry name" value="PEROXIDASE_3"/>
    <property type="match status" value="1"/>
</dbReference>
<dbReference type="InterPro" id="IPR010255">
    <property type="entry name" value="Haem_peroxidase_sf"/>
</dbReference>
<feature type="region of interest" description="Disordered" evidence="14">
    <location>
        <begin position="99"/>
        <end position="130"/>
    </location>
</feature>
<comment type="caution">
    <text evidence="15">The sequence shown here is derived from an EMBL/GenBank/DDBJ whole genome shotgun (WGS) entry which is preliminary data.</text>
</comment>
<evidence type="ECO:0000256" key="2">
    <source>
        <dbReference type="ARBA" id="ARBA00022516"/>
    </source>
</evidence>
<dbReference type="EMBL" id="JAZDUE010000031">
    <property type="protein sequence ID" value="MEE4026036.1"/>
    <property type="molecule type" value="Genomic_DNA"/>
</dbReference>
<evidence type="ECO:0000313" key="16">
    <source>
        <dbReference type="Proteomes" id="UP001335729"/>
    </source>
</evidence>
<dbReference type="CDD" id="cd09818">
    <property type="entry name" value="PIOX_like"/>
    <property type="match status" value="1"/>
</dbReference>
<dbReference type="PRINTS" id="PR00457">
    <property type="entry name" value="ANPEROXIDASE"/>
</dbReference>
<dbReference type="Proteomes" id="UP001335729">
    <property type="component" value="Unassembled WGS sequence"/>
</dbReference>
<keyword evidence="5" id="KW-0479">Metal-binding</keyword>
<dbReference type="InterPro" id="IPR034815">
    <property type="entry name" value="A_dioxygenase"/>
</dbReference>
<dbReference type="Pfam" id="PF03098">
    <property type="entry name" value="An_peroxidase"/>
    <property type="match status" value="1"/>
</dbReference>
<dbReference type="PANTHER" id="PTHR11903:SF11">
    <property type="entry name" value="ALPHA-DIOXYGENASE 1"/>
    <property type="match status" value="1"/>
</dbReference>
<dbReference type="InterPro" id="IPR019791">
    <property type="entry name" value="Haem_peroxidase_animal"/>
</dbReference>
<keyword evidence="4" id="KW-0349">Heme</keyword>
<evidence type="ECO:0000256" key="9">
    <source>
        <dbReference type="ARBA" id="ARBA00022964"/>
    </source>
</evidence>
<reference evidence="15 16" key="1">
    <citation type="submission" date="2024-01" db="EMBL/GenBank/DDBJ databases">
        <title>Draft genome sequence of Gordonia sp. PKS22-38.</title>
        <authorList>
            <person name="Suphannarot A."/>
            <person name="Mingma R."/>
        </authorList>
    </citation>
    <scope>NUCLEOTIDE SEQUENCE [LARGE SCALE GENOMIC DNA]</scope>
    <source>
        <strain evidence="15 16">PKS22-38</strain>
    </source>
</reference>
<dbReference type="PANTHER" id="PTHR11903">
    <property type="entry name" value="PROSTAGLANDIN G/H SYNTHASE"/>
    <property type="match status" value="1"/>
</dbReference>
<evidence type="ECO:0000313" key="15">
    <source>
        <dbReference type="EMBL" id="MEE4026036.1"/>
    </source>
</evidence>
<keyword evidence="10" id="KW-0560">Oxidoreductase</keyword>
<evidence type="ECO:0000256" key="13">
    <source>
        <dbReference type="ARBA" id="ARBA00023160"/>
    </source>
</evidence>
<keyword evidence="6" id="KW-0925">Oxylipin biosynthesis</keyword>
<sequence length="616" mass="68276">MVGRVRPAVMPQLRARAGPDVTDDRHLVVRVLAQAAEGLDRAVGWSRLWSPVGLAVLVGLRSQLRAHNLVDTGRPGDPLPAGLASEYRVRTVDGTYNDVATPRAGSAGSRFGRNVPTEQTHPEGVDAISQPNPRLVSTRLLSRREFVPATSLNLLAAAWIQFEVHDWFHHAPAVSDPWHIDLPEGDKDWTHGPMTFDRTAADPNNAPGAPPVYASTVSHWWDGSQIYGETQEYADAIRSRQGGRITLDTDGLPPVETEDLLDPEGQASNFWVGLALLHSLFLAEHNAIADRLADAYPAMTDQQLYDTARMVNAALMAKIHTIDWTPAIIAHPTTVAAMRGNWFGLLGEKFSRRFGRISDNDVLCGIPGSPTDDSGVPFALTEEFVAVYRMHPLIPDEVAIRSLADDTVVGAYPMHNLLAGDVRQRLGERSRTDLLYSFGRAHPGALSLHNYPVSMQNLARPDGGHLDLATVDIMRIRERGVPRYNDFRRALRLPRVGSFLELAGDPDVARELEDIYHDIDRVDLMIGLYAEPKPRGFGFGDTAFRIFILMASRRLSCDRFFTVDFRPEVYTEVGMAWVRDNSMRSVLLRHHPGLTPALRGVSNPFAPWNVPRPPED</sequence>
<accession>A0ABU7N0Q2</accession>
<evidence type="ECO:0000256" key="11">
    <source>
        <dbReference type="ARBA" id="ARBA00023004"/>
    </source>
</evidence>
<keyword evidence="12" id="KW-0443">Lipid metabolism</keyword>
<comment type="cofactor">
    <cofactor evidence="1">
        <name>Ca(2+)</name>
        <dbReference type="ChEBI" id="CHEBI:29108"/>
    </cofactor>
</comment>
<evidence type="ECO:0000256" key="8">
    <source>
        <dbReference type="ARBA" id="ARBA00022832"/>
    </source>
</evidence>
<dbReference type="GO" id="GO:0004601">
    <property type="term" value="F:peroxidase activity"/>
    <property type="evidence" value="ECO:0007669"/>
    <property type="project" value="UniProtKB-KW"/>
</dbReference>
<keyword evidence="13" id="KW-0275">Fatty acid biosynthesis</keyword>
<evidence type="ECO:0000256" key="5">
    <source>
        <dbReference type="ARBA" id="ARBA00022723"/>
    </source>
</evidence>
<organism evidence="15 16">
    <name type="scientific">Gordonia prachuapensis</name>
    <dbReference type="NCBI Taxonomy" id="3115651"/>
    <lineage>
        <taxon>Bacteria</taxon>
        <taxon>Bacillati</taxon>
        <taxon>Actinomycetota</taxon>
        <taxon>Actinomycetes</taxon>
        <taxon>Mycobacteriales</taxon>
        <taxon>Gordoniaceae</taxon>
        <taxon>Gordonia</taxon>
    </lineage>
</organism>